<dbReference type="RefSeq" id="WP_087461202.1">
    <property type="nucleotide sequence ID" value="NZ_CP021425.1"/>
</dbReference>
<reference evidence="2 3" key="1">
    <citation type="submission" date="2017-05" db="EMBL/GenBank/DDBJ databases">
        <title>Genomic insights into alkan degradation activity of Oleiphilus messinensis.</title>
        <authorList>
            <person name="Kozyavkin S.A."/>
            <person name="Slesarev A.I."/>
            <person name="Golyshin P.N."/>
            <person name="Korzhenkov A."/>
            <person name="Golyshina O.N."/>
            <person name="Toshchakov S.V."/>
        </authorList>
    </citation>
    <scope>NUCLEOTIDE SEQUENCE [LARGE SCALE GENOMIC DNA]</scope>
    <source>
        <strain evidence="2 3">ME102</strain>
    </source>
</reference>
<dbReference type="KEGG" id="ome:OLMES_2108"/>
<dbReference type="Pfam" id="PF13579">
    <property type="entry name" value="Glyco_trans_4_4"/>
    <property type="match status" value="1"/>
</dbReference>
<dbReference type="Gene3D" id="3.40.50.2000">
    <property type="entry name" value="Glycogen Phosphorylase B"/>
    <property type="match status" value="2"/>
</dbReference>
<gene>
    <name evidence="2" type="ORF">OLMES_2108</name>
</gene>
<dbReference type="EMBL" id="CP021425">
    <property type="protein sequence ID" value="ARU56181.1"/>
    <property type="molecule type" value="Genomic_DNA"/>
</dbReference>
<keyword evidence="3" id="KW-1185">Reference proteome</keyword>
<name>A0A1Y0I6W6_9GAMM</name>
<accession>A0A1Y0I6W6</accession>
<dbReference type="GO" id="GO:0016757">
    <property type="term" value="F:glycosyltransferase activity"/>
    <property type="evidence" value="ECO:0007669"/>
    <property type="project" value="UniProtKB-ARBA"/>
</dbReference>
<dbReference type="Proteomes" id="UP000196027">
    <property type="component" value="Chromosome"/>
</dbReference>
<organism evidence="2 3">
    <name type="scientific">Oleiphilus messinensis</name>
    <dbReference type="NCBI Taxonomy" id="141451"/>
    <lineage>
        <taxon>Bacteria</taxon>
        <taxon>Pseudomonadati</taxon>
        <taxon>Pseudomonadota</taxon>
        <taxon>Gammaproteobacteria</taxon>
        <taxon>Oceanospirillales</taxon>
        <taxon>Oleiphilaceae</taxon>
        <taxon>Oleiphilus</taxon>
    </lineage>
</organism>
<dbReference type="SUPFAM" id="SSF53756">
    <property type="entry name" value="UDP-Glycosyltransferase/glycogen phosphorylase"/>
    <property type="match status" value="1"/>
</dbReference>
<dbReference type="InterPro" id="IPR028098">
    <property type="entry name" value="Glyco_trans_4-like_N"/>
</dbReference>
<feature type="domain" description="Glycosyltransferase subfamily 4-like N-terminal" evidence="1">
    <location>
        <begin position="23"/>
        <end position="192"/>
    </location>
</feature>
<protein>
    <submittedName>
        <fullName evidence="2">Glycosyltransferase</fullName>
    </submittedName>
</protein>
<keyword evidence="2" id="KW-0808">Transferase</keyword>
<dbReference type="AlphaFoldDB" id="A0A1Y0I6W6"/>
<sequence length="420" mass="47140">MSGKILYIAYHYPPITVSSGVHRTLAFTRYLVDWGWDVSVLTADYRIYPQFDLAQLSKIPRAVSVIRAWGKDTARDLSFRGRYSKLMALPDRYQSWVIGAVLSGLQQIRRNRPDVIVSTYPIASAHVVGYLLHKITGIPWIADFRDPMAQEGYPEDPLTHRVFSWIEKKAVEHARYLIFTTEGAKTYYEQRYAGKMPYADQMQLIENGYDETVFARMQSSLSGKNNRTAAQKLTLVHSGVVYPSERNPEKLFQALQALKSEGTVTADNFALTLRATGHDDLISGMLTQYGITDLVSLAPSIPYEDALQEMSEVDVLLLLQANNCNDQIPAKAYEYIRIGKPVLALADPVGETGRLMGRFPSAEVAPLENMQDVKSAISAMINDYGSREPVSYDLARLYSREEGANKLVKLIGSIFQPAKH</sequence>
<evidence type="ECO:0000313" key="2">
    <source>
        <dbReference type="EMBL" id="ARU56181.1"/>
    </source>
</evidence>
<evidence type="ECO:0000259" key="1">
    <source>
        <dbReference type="Pfam" id="PF13579"/>
    </source>
</evidence>
<dbReference type="OrthoDB" id="9794575at2"/>
<proteinExistence type="predicted"/>
<evidence type="ECO:0000313" key="3">
    <source>
        <dbReference type="Proteomes" id="UP000196027"/>
    </source>
</evidence>